<dbReference type="EMBL" id="JABEQG010000053">
    <property type="protein sequence ID" value="MBB2158025.1"/>
    <property type="molecule type" value="Genomic_DNA"/>
</dbReference>
<reference evidence="1 2" key="1">
    <citation type="submission" date="2020-04" db="EMBL/GenBank/DDBJ databases">
        <title>Description of novel Gluconacetobacter.</title>
        <authorList>
            <person name="Sombolestani A."/>
        </authorList>
    </citation>
    <scope>NUCLEOTIDE SEQUENCE [LARGE SCALE GENOMIC DNA]</scope>
    <source>
        <strain evidence="1 2">LMG 7603</strain>
    </source>
</reference>
<evidence type="ECO:0000313" key="2">
    <source>
        <dbReference type="Proteomes" id="UP000550787"/>
    </source>
</evidence>
<sequence length="98" mass="10896">MSGSQNVTQVQSKEAEALRLLEQALLRIRSEASKLQINMETIPENLQKSVAVIYGVSDAMHNIPRIVAYGDGEMQTASLQVEIDEARHLMRTLDTKDA</sequence>
<accession>A0A7W4NPA1</accession>
<comment type="caution">
    <text evidence="1">The sequence shown here is derived from an EMBL/GenBank/DDBJ whole genome shotgun (WGS) entry which is preliminary data.</text>
</comment>
<protein>
    <submittedName>
        <fullName evidence="1">Uncharacterized protein</fullName>
    </submittedName>
</protein>
<proteinExistence type="predicted"/>
<name>A0A7W4NPA1_GLUDI</name>
<evidence type="ECO:0000313" key="1">
    <source>
        <dbReference type="EMBL" id="MBB2158025.1"/>
    </source>
</evidence>
<organism evidence="1 2">
    <name type="scientific">Gluconacetobacter diazotrophicus</name>
    <name type="common">Acetobacter diazotrophicus</name>
    <dbReference type="NCBI Taxonomy" id="33996"/>
    <lineage>
        <taxon>Bacteria</taxon>
        <taxon>Pseudomonadati</taxon>
        <taxon>Pseudomonadota</taxon>
        <taxon>Alphaproteobacteria</taxon>
        <taxon>Acetobacterales</taxon>
        <taxon>Acetobacteraceae</taxon>
        <taxon>Gluconacetobacter</taxon>
    </lineage>
</organism>
<dbReference type="RefSeq" id="WP_183116496.1">
    <property type="nucleotide sequence ID" value="NZ_JABEQG010000053.1"/>
</dbReference>
<dbReference type="AlphaFoldDB" id="A0A7W4NPA1"/>
<gene>
    <name evidence="1" type="ORF">HLH33_17280</name>
</gene>
<dbReference type="Proteomes" id="UP000550787">
    <property type="component" value="Unassembled WGS sequence"/>
</dbReference>